<dbReference type="Gene3D" id="1.25.40.10">
    <property type="entry name" value="Tetratricopeptide repeat domain"/>
    <property type="match status" value="1"/>
</dbReference>
<dbReference type="InterPro" id="IPR011990">
    <property type="entry name" value="TPR-like_helical_dom_sf"/>
</dbReference>
<dbReference type="PROSITE" id="PS50293">
    <property type="entry name" value="TPR_REGION"/>
    <property type="match status" value="1"/>
</dbReference>
<dbReference type="PROSITE" id="PS50005">
    <property type="entry name" value="TPR"/>
    <property type="match status" value="2"/>
</dbReference>
<keyword evidence="5" id="KW-1185">Reference proteome</keyword>
<feature type="signal peptide" evidence="3">
    <location>
        <begin position="1"/>
        <end position="19"/>
    </location>
</feature>
<keyword evidence="2" id="KW-0472">Membrane</keyword>
<dbReference type="SMART" id="SM00028">
    <property type="entry name" value="TPR"/>
    <property type="match status" value="2"/>
</dbReference>
<evidence type="ECO:0000256" key="1">
    <source>
        <dbReference type="PROSITE-ProRule" id="PRU00339"/>
    </source>
</evidence>
<dbReference type="EMBL" id="HE774682">
    <property type="protein sequence ID" value="CCG52085.1"/>
    <property type="molecule type" value="Genomic_DNA"/>
</dbReference>
<feature type="repeat" description="TPR" evidence="1">
    <location>
        <begin position="24"/>
        <end position="57"/>
    </location>
</feature>
<feature type="transmembrane region" description="Helical" evidence="2">
    <location>
        <begin position="130"/>
        <end position="150"/>
    </location>
</feature>
<reference evidence="4 5" key="1">
    <citation type="journal article" date="2012" name="J. Bacteriol.">
        <title>Complete Genome Sequence of Flavobacterium indicum GPSTA100-9T, Isolated from Warm Spring Water.</title>
        <authorList>
            <person name="Barbier P."/>
            <person name="Houel A."/>
            <person name="Loux V."/>
            <person name="Poulain J."/>
            <person name="Bernardet J.F."/>
            <person name="Touchon M."/>
            <person name="Duchaud E."/>
        </authorList>
    </citation>
    <scope>NUCLEOTIDE SEQUENCE [LARGE SCALE GENOMIC DNA]</scope>
    <source>
        <strain evidence="5">DSM 17447 / CIP 109464 / GPTSA100-9</strain>
    </source>
</reference>
<keyword evidence="2" id="KW-1133">Transmembrane helix</keyword>
<feature type="transmembrane region" description="Helical" evidence="2">
    <location>
        <begin position="157"/>
        <end position="178"/>
    </location>
</feature>
<evidence type="ECO:0000256" key="2">
    <source>
        <dbReference type="SAM" id="Phobius"/>
    </source>
</evidence>
<proteinExistence type="predicted"/>
<keyword evidence="1" id="KW-0802">TPR repeat</keyword>
<protein>
    <submittedName>
        <fullName evidence="4">BatE protein</fullName>
    </submittedName>
</protein>
<dbReference type="STRING" id="1094466.KQS_00360"/>
<gene>
    <name evidence="4" type="primary">batE</name>
    <name evidence="4" type="ordered locus">KQS_00360</name>
</gene>
<reference evidence="5" key="2">
    <citation type="submission" date="2012-03" db="EMBL/GenBank/DDBJ databases">
        <title>Complete genome sequence of Flavobacterium indicum GPTSA100-9T, isolated from warm spring water.</title>
        <authorList>
            <person name="Barbier P."/>
            <person name="Houel A."/>
            <person name="Loux V."/>
            <person name="Poulain J."/>
            <person name="Bernardet J.-F."/>
            <person name="Touchon M."/>
            <person name="Duchaud E."/>
        </authorList>
    </citation>
    <scope>NUCLEOTIDE SEQUENCE [LARGE SCALE GENOMIC DNA]</scope>
    <source>
        <strain evidence="5">DSM 17447 / CIP 109464 / GPTSA100-9</strain>
    </source>
</reference>
<dbReference type="PATRIC" id="fig|1094466.5.peg.72"/>
<feature type="chain" id="PRO_5003616943" evidence="3">
    <location>
        <begin position="20"/>
        <end position="246"/>
    </location>
</feature>
<dbReference type="SUPFAM" id="SSF48452">
    <property type="entry name" value="TPR-like"/>
    <property type="match status" value="1"/>
</dbReference>
<accession>H8XNG8</accession>
<keyword evidence="3" id="KW-0732">Signal</keyword>
<feature type="repeat" description="TPR" evidence="1">
    <location>
        <begin position="58"/>
        <end position="91"/>
    </location>
</feature>
<evidence type="ECO:0000256" key="3">
    <source>
        <dbReference type="SAM" id="SignalP"/>
    </source>
</evidence>
<dbReference type="OrthoDB" id="9776208at2"/>
<organism evidence="4 5">
    <name type="scientific">Flavobacterium indicum (strain DSM 17447 / CIP 109464 / GPTSA100-9)</name>
    <dbReference type="NCBI Taxonomy" id="1094466"/>
    <lineage>
        <taxon>Bacteria</taxon>
        <taxon>Pseudomonadati</taxon>
        <taxon>Bacteroidota</taxon>
        <taxon>Flavobacteriia</taxon>
        <taxon>Flavobacteriales</taxon>
        <taxon>Flavobacteriaceae</taxon>
        <taxon>Flavobacterium</taxon>
    </lineage>
</organism>
<dbReference type="AlphaFoldDB" id="H8XNG8"/>
<dbReference type="HOGENOM" id="CLU_080147_0_0_10"/>
<keyword evidence="2" id="KW-0812">Transmembrane</keyword>
<sequence length="246" mass="28265">MKKLLFFLLLVFGFQATFADAVQAEVYFKEANLLYQKGEYQQAADLYQQIEGLNVEAAEVYYNLGNCFFKMGQLPQAIYNYEKANARAPFDEKIQTNLAVAYANTTDKIEYKPSNDWLAFVKAKMVSYEIFLNGFTIVLAFILLTFIILYKYKNNQGYIKPIVVTLVLFVGFFVLSFIQKQVKNPEVGVVFSSETLMLTKDKKQTIRKIHEGTKVYIEQTSGNYFLVHLSDFSKGLVKKEAIKKVD</sequence>
<name>H8XNG8_FLAIG</name>
<dbReference type="eggNOG" id="COG0457">
    <property type="taxonomic scope" value="Bacteria"/>
</dbReference>
<dbReference type="Proteomes" id="UP000007599">
    <property type="component" value="Chromosome I"/>
</dbReference>
<dbReference type="KEGG" id="fin:KQS_00360"/>
<dbReference type="InterPro" id="IPR019734">
    <property type="entry name" value="TPR_rpt"/>
</dbReference>
<evidence type="ECO:0000313" key="4">
    <source>
        <dbReference type="EMBL" id="CCG52085.1"/>
    </source>
</evidence>
<evidence type="ECO:0000313" key="5">
    <source>
        <dbReference type="Proteomes" id="UP000007599"/>
    </source>
</evidence>
<dbReference type="Pfam" id="PF13432">
    <property type="entry name" value="TPR_16"/>
    <property type="match status" value="1"/>
</dbReference>
<dbReference type="RefSeq" id="WP_014387229.1">
    <property type="nucleotide sequence ID" value="NC_017025.1"/>
</dbReference>